<sequence>MAVPVTDIDGHLIVGFDRRQLEYYIAQSKAAAPRFGASVADAAKYTSAHGMKVEQGAYVGAVRSGQPAAEAGLKPGDIITGIDAAKIKSAADLNSALSGLQQGARVRITFIRDGQPRQAEGRL</sequence>
<protein>
    <submittedName>
        <fullName evidence="2">PDZ domain-containing protein</fullName>
    </submittedName>
</protein>
<name>A0ABZ2JC27_9CHLR</name>
<evidence type="ECO:0000313" key="3">
    <source>
        <dbReference type="Proteomes" id="UP001375370"/>
    </source>
</evidence>
<dbReference type="SMART" id="SM00228">
    <property type="entry name" value="PDZ"/>
    <property type="match status" value="1"/>
</dbReference>
<dbReference type="PROSITE" id="PS50106">
    <property type="entry name" value="PDZ"/>
    <property type="match status" value="1"/>
</dbReference>
<accession>A0ABZ2JC27</accession>
<dbReference type="EMBL" id="CP146612">
    <property type="protein sequence ID" value="WWX26298.1"/>
    <property type="molecule type" value="Genomic_DNA"/>
</dbReference>
<evidence type="ECO:0000259" key="1">
    <source>
        <dbReference type="PROSITE" id="PS50106"/>
    </source>
</evidence>
<organism evidence="2 3">
    <name type="scientific">Candidatus Dehalogenimonas loeffleri</name>
    <dbReference type="NCBI Taxonomy" id="3127115"/>
    <lineage>
        <taxon>Bacteria</taxon>
        <taxon>Bacillati</taxon>
        <taxon>Chloroflexota</taxon>
        <taxon>Dehalococcoidia</taxon>
        <taxon>Dehalococcoidales</taxon>
        <taxon>Dehalococcoidaceae</taxon>
        <taxon>Dehalogenimonas</taxon>
    </lineage>
</organism>
<evidence type="ECO:0000313" key="2">
    <source>
        <dbReference type="EMBL" id="WWX26298.1"/>
    </source>
</evidence>
<dbReference type="Proteomes" id="UP001375370">
    <property type="component" value="Chromosome"/>
</dbReference>
<dbReference type="Pfam" id="PF13180">
    <property type="entry name" value="PDZ_2"/>
    <property type="match status" value="1"/>
</dbReference>
<proteinExistence type="predicted"/>
<reference evidence="2 3" key="1">
    <citation type="submission" date="2024-03" db="EMBL/GenBank/DDBJ databases">
        <title>A Dehalogenimonas Isolated from Estuarine Sediments Dihaloeliminates Chlorinated Alkanes.</title>
        <authorList>
            <person name="Yang Y."/>
            <person name="Wang H."/>
        </authorList>
    </citation>
    <scope>NUCLEOTIDE SEQUENCE [LARGE SCALE GENOMIC DNA]</scope>
    <source>
        <strain evidence="2 3">W</strain>
    </source>
</reference>
<gene>
    <name evidence="2" type="ORF">V8247_05895</name>
</gene>
<keyword evidence="3" id="KW-1185">Reference proteome</keyword>
<dbReference type="SUPFAM" id="SSF50156">
    <property type="entry name" value="PDZ domain-like"/>
    <property type="match status" value="1"/>
</dbReference>
<dbReference type="InterPro" id="IPR036034">
    <property type="entry name" value="PDZ_sf"/>
</dbReference>
<dbReference type="RefSeq" id="WP_338739332.1">
    <property type="nucleotide sequence ID" value="NZ_CP146612.1"/>
</dbReference>
<feature type="domain" description="PDZ" evidence="1">
    <location>
        <begin position="24"/>
        <end position="114"/>
    </location>
</feature>
<dbReference type="Gene3D" id="2.30.42.10">
    <property type="match status" value="1"/>
</dbReference>
<dbReference type="InterPro" id="IPR001478">
    <property type="entry name" value="PDZ"/>
</dbReference>